<evidence type="ECO:0000259" key="22">
    <source>
        <dbReference type="PROSITE" id="PS50261"/>
    </source>
</evidence>
<dbReference type="Pfam" id="PF02793">
    <property type="entry name" value="HRM"/>
    <property type="match status" value="1"/>
</dbReference>
<dbReference type="SUPFAM" id="SSF81321">
    <property type="entry name" value="Family A G protein-coupled receptor-like"/>
    <property type="match status" value="1"/>
</dbReference>
<feature type="domain" description="Olfactomedin-like" evidence="23">
    <location>
        <begin position="138"/>
        <end position="397"/>
    </location>
</feature>
<dbReference type="InterPro" id="IPR036445">
    <property type="entry name" value="GPCR_2_extracell_dom_sf"/>
</dbReference>
<dbReference type="SMART" id="SM00008">
    <property type="entry name" value="HormR"/>
    <property type="match status" value="1"/>
</dbReference>
<feature type="transmembrane region" description="Helical" evidence="18">
    <location>
        <begin position="939"/>
        <end position="958"/>
    </location>
</feature>
<feature type="domain" description="SUEL-type lectin" evidence="21">
    <location>
        <begin position="44"/>
        <end position="133"/>
    </location>
</feature>
<keyword evidence="8" id="KW-0770">Synapse</keyword>
<evidence type="ECO:0000256" key="7">
    <source>
        <dbReference type="ARBA" id="ARBA00022989"/>
    </source>
</evidence>
<keyword evidence="25" id="KW-1185">Reference proteome</keyword>
<evidence type="ECO:0000259" key="21">
    <source>
        <dbReference type="PROSITE" id="PS50228"/>
    </source>
</evidence>
<dbReference type="Gene3D" id="2.60.220.50">
    <property type="match status" value="1"/>
</dbReference>
<dbReference type="SMART" id="SM00284">
    <property type="entry name" value="OLF"/>
    <property type="match status" value="1"/>
</dbReference>
<evidence type="ECO:0000256" key="17">
    <source>
        <dbReference type="SAM" id="MobiDB-lite"/>
    </source>
</evidence>
<organism evidence="24 25">
    <name type="scientific">Poecilia reticulata</name>
    <name type="common">Guppy</name>
    <name type="synonym">Acanthophacelus reticulatus</name>
    <dbReference type="NCBI Taxonomy" id="8081"/>
    <lineage>
        <taxon>Eukaryota</taxon>
        <taxon>Metazoa</taxon>
        <taxon>Chordata</taxon>
        <taxon>Craniata</taxon>
        <taxon>Vertebrata</taxon>
        <taxon>Euteleostomi</taxon>
        <taxon>Actinopterygii</taxon>
        <taxon>Neopterygii</taxon>
        <taxon>Teleostei</taxon>
        <taxon>Neoteleostei</taxon>
        <taxon>Acanthomorphata</taxon>
        <taxon>Ovalentaria</taxon>
        <taxon>Atherinomorphae</taxon>
        <taxon>Cyprinodontiformes</taxon>
        <taxon>Poeciliidae</taxon>
        <taxon>Poeciliinae</taxon>
        <taxon>Poecilia</taxon>
    </lineage>
</organism>
<feature type="domain" description="G-protein coupled receptors family 2 profile 1" evidence="20">
    <location>
        <begin position="471"/>
        <end position="528"/>
    </location>
</feature>
<evidence type="ECO:0000313" key="25">
    <source>
        <dbReference type="Proteomes" id="UP000242638"/>
    </source>
</evidence>
<keyword evidence="6" id="KW-0677">Repeat</keyword>
<dbReference type="PROSITE" id="PS50221">
    <property type="entry name" value="GAIN_B"/>
    <property type="match status" value="1"/>
</dbReference>
<dbReference type="Gene3D" id="1.25.40.610">
    <property type="match status" value="1"/>
</dbReference>
<keyword evidence="4 18" id="KW-0812">Transmembrane</keyword>
<keyword evidence="7 18" id="KW-1133">Transmembrane helix</keyword>
<dbReference type="Gene3D" id="1.20.1070.10">
    <property type="entry name" value="Rhodopsin 7-helix transmembrane proteins"/>
    <property type="match status" value="1"/>
</dbReference>
<keyword evidence="10 18" id="KW-0472">Membrane</keyword>
<accession>A0A3P9PGZ2</accession>
<keyword evidence="12" id="KW-0675">Receptor</keyword>
<dbReference type="InterPro" id="IPR003924">
    <property type="entry name" value="GPCR_2_latrophilin"/>
</dbReference>
<dbReference type="InterPro" id="IPR057244">
    <property type="entry name" value="GAIN_B"/>
</dbReference>
<dbReference type="FunFam" id="2.60.120.740:FF:000001">
    <property type="entry name" value="Adhesion G protein-coupled receptor L2"/>
    <property type="match status" value="1"/>
</dbReference>
<reference evidence="24" key="3">
    <citation type="submission" date="2025-09" db="UniProtKB">
        <authorList>
            <consortium name="Ensembl"/>
        </authorList>
    </citation>
    <scope>IDENTIFICATION</scope>
    <source>
        <strain evidence="24">Guanapo</strain>
    </source>
</reference>
<feature type="transmembrane region" description="Helical" evidence="18">
    <location>
        <begin position="1051"/>
        <end position="1074"/>
    </location>
</feature>
<reference evidence="25" key="1">
    <citation type="submission" date="2013-11" db="EMBL/GenBank/DDBJ databases">
        <title>The genomic landscape of the Guanapo guppy.</title>
        <authorList>
            <person name="Kuenstner A."/>
            <person name="Dreyer C."/>
        </authorList>
    </citation>
    <scope>NUCLEOTIDE SEQUENCE</scope>
    <source>
        <strain evidence="25">Guanapo</strain>
    </source>
</reference>
<dbReference type="InterPro" id="IPR001879">
    <property type="entry name" value="GPCR_2_extracellular_dom"/>
</dbReference>
<evidence type="ECO:0000256" key="18">
    <source>
        <dbReference type="SAM" id="Phobius"/>
    </source>
</evidence>
<dbReference type="InterPro" id="IPR017983">
    <property type="entry name" value="GPCR_2_secretin-like_CS"/>
</dbReference>
<keyword evidence="5" id="KW-0732">Signal</keyword>
<dbReference type="PROSITE" id="PS50261">
    <property type="entry name" value="G_PROTEIN_RECEP_F2_4"/>
    <property type="match status" value="1"/>
</dbReference>
<feature type="region of interest" description="Disordered" evidence="17">
    <location>
        <begin position="1292"/>
        <end position="1349"/>
    </location>
</feature>
<dbReference type="GeneTree" id="ENSGT00940000156348"/>
<feature type="compositionally biased region" description="Polar residues" evidence="17">
    <location>
        <begin position="1300"/>
        <end position="1328"/>
    </location>
</feature>
<dbReference type="Bgee" id="ENSPREG00000013924">
    <property type="expression patterns" value="Expressed in head and 1 other cell type or tissue"/>
</dbReference>
<evidence type="ECO:0000256" key="3">
    <source>
        <dbReference type="ARBA" id="ARBA00022553"/>
    </source>
</evidence>
<dbReference type="PANTHER" id="PTHR12011">
    <property type="entry name" value="ADHESION G-PROTEIN COUPLED RECEPTOR"/>
    <property type="match status" value="1"/>
</dbReference>
<dbReference type="Pfam" id="PF01825">
    <property type="entry name" value="GPS"/>
    <property type="match status" value="1"/>
</dbReference>
<dbReference type="SMART" id="SM00303">
    <property type="entry name" value="GPS"/>
    <property type="match status" value="1"/>
</dbReference>
<feature type="transmembrane region" description="Helical" evidence="18">
    <location>
        <begin position="903"/>
        <end position="927"/>
    </location>
</feature>
<dbReference type="GO" id="GO:0097060">
    <property type="term" value="C:synaptic membrane"/>
    <property type="evidence" value="ECO:0007669"/>
    <property type="project" value="UniProtKB-SubCell"/>
</dbReference>
<protein>
    <submittedName>
        <fullName evidence="24">Adhesion G protein-coupled receptor L2</fullName>
    </submittedName>
</protein>
<dbReference type="FunFam" id="1.20.1070.10:FF:000011">
    <property type="entry name" value="Adhesion G protein-coupled receptor L2"/>
    <property type="match status" value="1"/>
</dbReference>
<dbReference type="CDD" id="cd22845">
    <property type="entry name" value="Gal_Rha_Lectin_LPHN2"/>
    <property type="match status" value="1"/>
</dbReference>
<keyword evidence="14" id="KW-0807">Transducer</keyword>
<evidence type="ECO:0000259" key="19">
    <source>
        <dbReference type="PROSITE" id="PS50221"/>
    </source>
</evidence>
<feature type="transmembrane region" description="Helical" evidence="18">
    <location>
        <begin position="873"/>
        <end position="891"/>
    </location>
</feature>
<proteinExistence type="predicted"/>
<dbReference type="PROSITE" id="PS00650">
    <property type="entry name" value="G_PROTEIN_RECEP_F2_2"/>
    <property type="match status" value="1"/>
</dbReference>
<sequence length="1407" mass="157918">RVTSGCQGTLHISFRFALRSLFLFSPSGFSRAALPFGLVRRELSCEGYPIDLRCPGSDVIMIESANYGRTDDKICDADPFQMENINCYLPDAYKIMSQRCNNRTQCIVITGSDVFPDPCPGTYKYLEVQYECVPYIFLCPGTLKAVGDPSFRFEVEQQAGAWCKDPLQAGDKIYFMPWTPYRTDTLIEYSSLDDVQNARQTITYKLPHRVDGTGFVVYDGAVFFNKERTRNIVKFDLRTRIKSGEAIINNANYHDTSPYKWGGKTDIDLAVDENGLWVIYATEQNNGMMVISQLNPYTLRFEATWETAYDKRSASNAFMVCGVLYVVRSTYEDNESEVSKSLIDYVYNTKQNRGEFVDIHFPNQYQYIAAVDYNPRDNQLYVWDNFYVLRYNLEFGPPDPAHAPPLSEVTTATQPQRTTTVTTTTTAHWGAANTTTTVLKEGSRRAPKPPPVIPQTTSPPPLESFPLPERFCKATEKRDIMWPQTQRGMLVERPCPKGTRGTASYLCLLSTGDWHPKGPDLSNCTSHWVNQLAQKIRSGENAANLANELAKHTKGPIFAGDVSSSVRLMEQLVDILDAQLQEYRPSEKDSAGRSFNKAMVDTVDNLLRPEALKSWRDMNSTEQTHAATMLLDTLEEGAFVLADNLMEPAIVKVPADNIILDVYVLSTDGQVQDFKFPQSSKSGISIQLSANTVKLNSRNGVAKLVFVLYKNLSQFLGTENATIKMANEAYGRNVTVAVNSDIIAASINKESSRVFINDPVIFTLQHIDMEHYFNSNCSFWNYSERSMMGYWSTQGCKLLDSNKTHTTCACSHLTNFAILMAHREISVYHHELLLTVITRVGIVVSLVCLTICIFTFCFFRGLQSDRNTIHKNLCINLFIAELIFLIGIDMTEPRIGCAIIAGILHFFFLASFSWMCLEGVQLYLMLVEVFESEYSRKKYYYVSGYLFPAIVVGVSAAIDYGSYGTHKACWLSVDNHFIWSFIGPVTFIIMLNLIFLVITMYKMVKHSTTLKPDSSRLENIKSWVMGAFALLCLLGLTWSFGLFFISEASIVMAYLFTIFNTFQGMFIFIFHCLLQKKVRKEYSKCFRHTYCCRGLPTESSHGSTKTSTTRTSARYSSGTQSRIRRMWNDTVRKQSESSFISGDINSTSTLNQGHSLNSAVRDTSAMDTLPLNGNFNNSYSLRNGDFGDSVQVVDCGLSLDDAAFEKMIISELVHNNLRYHHHHHTERAPPKVTVVGGSSSEDDAIVADTSSLVHMGNAVGLELHHQQELEAPLIPQRTHSLLYAPQKKVRTDGGVDTFDSPLTPTNPDDSAQSPNRDSLYTSMPNITDSPCPESSPDVVEDVSPTKGSENEDVYYKSMPNLGAGHQLQAYYQIGRGSSDGYIIPVTKEDCIPEGDVQEGQMQLVTSL</sequence>
<dbReference type="PROSITE" id="PS50228">
    <property type="entry name" value="SUEL_LECTIN"/>
    <property type="match status" value="1"/>
</dbReference>
<comment type="subcellular location">
    <subcellularLocation>
        <location evidence="1">Cell membrane</location>
        <topology evidence="1">Multi-pass membrane protein</topology>
    </subcellularLocation>
    <subcellularLocation>
        <location evidence="15">Synaptic cell membrane</location>
    </subcellularLocation>
</comment>
<dbReference type="FunFam" id="2.60.220.50:FF:000001">
    <property type="entry name" value="Adhesion G protein-coupled receptor L2"/>
    <property type="match status" value="1"/>
</dbReference>
<keyword evidence="11 16" id="KW-1015">Disulfide bond</keyword>
<evidence type="ECO:0000256" key="14">
    <source>
        <dbReference type="ARBA" id="ARBA00023224"/>
    </source>
</evidence>
<keyword evidence="9" id="KW-0297">G-protein coupled receptor</keyword>
<dbReference type="InterPro" id="IPR032471">
    <property type="entry name" value="AGRL2-4_GAIN_subdom_A"/>
</dbReference>
<feature type="compositionally biased region" description="Pro residues" evidence="17">
    <location>
        <begin position="448"/>
        <end position="463"/>
    </location>
</feature>
<dbReference type="Pfam" id="PF02354">
    <property type="entry name" value="Latrophilin"/>
    <property type="match status" value="1"/>
</dbReference>
<dbReference type="Gene3D" id="4.10.1240.10">
    <property type="entry name" value="GPCR, family 2, extracellular hormone receptor domain"/>
    <property type="match status" value="1"/>
</dbReference>
<dbReference type="PROSITE" id="PS51132">
    <property type="entry name" value="OLF"/>
    <property type="match status" value="1"/>
</dbReference>
<dbReference type="GO" id="GO:0007189">
    <property type="term" value="P:adenylate cyclase-activating G protein-coupled receptor signaling pathway"/>
    <property type="evidence" value="ECO:0007669"/>
    <property type="project" value="TreeGrafter"/>
</dbReference>
<dbReference type="InterPro" id="IPR017981">
    <property type="entry name" value="GPCR_2-like_7TM"/>
</dbReference>
<dbReference type="GO" id="GO:0030246">
    <property type="term" value="F:carbohydrate binding"/>
    <property type="evidence" value="ECO:0007669"/>
    <property type="project" value="InterPro"/>
</dbReference>
<dbReference type="InterPro" id="IPR046338">
    <property type="entry name" value="GAIN_dom_sf"/>
</dbReference>
<feature type="transmembrane region" description="Helical" evidence="18">
    <location>
        <begin position="978"/>
        <end position="1001"/>
    </location>
</feature>
<name>A0A3P9PGZ2_POERE</name>
<evidence type="ECO:0000256" key="11">
    <source>
        <dbReference type="ARBA" id="ARBA00023157"/>
    </source>
</evidence>
<dbReference type="Pfam" id="PF16489">
    <property type="entry name" value="GAIN"/>
    <property type="match status" value="1"/>
</dbReference>
<dbReference type="PANTHER" id="PTHR12011:SF61">
    <property type="entry name" value="ADHESION G PROTEIN-COUPLED RECEPTOR L2"/>
    <property type="match status" value="1"/>
</dbReference>
<feature type="domain" description="GAIN-B" evidence="19">
    <location>
        <begin position="649"/>
        <end position="826"/>
    </location>
</feature>
<evidence type="ECO:0000256" key="12">
    <source>
        <dbReference type="ARBA" id="ARBA00023170"/>
    </source>
</evidence>
<dbReference type="PROSITE" id="PS50227">
    <property type="entry name" value="G_PROTEIN_RECEP_F2_3"/>
    <property type="match status" value="1"/>
</dbReference>
<dbReference type="InterPro" id="IPR000203">
    <property type="entry name" value="GPS"/>
</dbReference>
<reference evidence="24" key="2">
    <citation type="submission" date="2025-08" db="UniProtKB">
        <authorList>
            <consortium name="Ensembl"/>
        </authorList>
    </citation>
    <scope>IDENTIFICATION</scope>
    <source>
        <strain evidence="24">Guanapo</strain>
    </source>
</reference>
<dbReference type="InterPro" id="IPR003112">
    <property type="entry name" value="Olfac-like_dom"/>
</dbReference>
<feature type="transmembrane region" description="Helical" evidence="18">
    <location>
        <begin position="1022"/>
        <end position="1045"/>
    </location>
</feature>
<evidence type="ECO:0000256" key="8">
    <source>
        <dbReference type="ARBA" id="ARBA00023018"/>
    </source>
</evidence>
<feature type="disulfide bond" evidence="16">
    <location>
        <begin position="139"/>
        <end position="321"/>
    </location>
</feature>
<dbReference type="InterPro" id="IPR003334">
    <property type="entry name" value="GPCR_2_latrophilin_rcpt_C"/>
</dbReference>
<evidence type="ECO:0000256" key="5">
    <source>
        <dbReference type="ARBA" id="ARBA00022729"/>
    </source>
</evidence>
<evidence type="ECO:0000256" key="10">
    <source>
        <dbReference type="ARBA" id="ARBA00023136"/>
    </source>
</evidence>
<feature type="region of interest" description="Disordered" evidence="17">
    <location>
        <begin position="438"/>
        <end position="467"/>
    </location>
</feature>
<keyword evidence="13" id="KW-0325">Glycoprotein</keyword>
<evidence type="ECO:0000256" key="1">
    <source>
        <dbReference type="ARBA" id="ARBA00004651"/>
    </source>
</evidence>
<evidence type="ECO:0000259" key="20">
    <source>
        <dbReference type="PROSITE" id="PS50227"/>
    </source>
</evidence>
<dbReference type="InterPro" id="IPR000922">
    <property type="entry name" value="Lectin_gal-bd_dom"/>
</dbReference>
<dbReference type="PRINTS" id="PR01444">
    <property type="entry name" value="LATROPHILIN"/>
</dbReference>
<dbReference type="PRINTS" id="PR00249">
    <property type="entry name" value="GPCRSECRETIN"/>
</dbReference>
<evidence type="ECO:0000256" key="16">
    <source>
        <dbReference type="PROSITE-ProRule" id="PRU00446"/>
    </source>
</evidence>
<evidence type="ECO:0000256" key="9">
    <source>
        <dbReference type="ARBA" id="ARBA00023040"/>
    </source>
</evidence>
<evidence type="ECO:0000259" key="23">
    <source>
        <dbReference type="PROSITE" id="PS51132"/>
    </source>
</evidence>
<dbReference type="Proteomes" id="UP000242638">
    <property type="component" value="Unassembled WGS sequence"/>
</dbReference>
<evidence type="ECO:0000256" key="6">
    <source>
        <dbReference type="ARBA" id="ARBA00022737"/>
    </source>
</evidence>
<dbReference type="GO" id="GO:0004930">
    <property type="term" value="F:G protein-coupled receptor activity"/>
    <property type="evidence" value="ECO:0007669"/>
    <property type="project" value="UniProtKB-KW"/>
</dbReference>
<dbReference type="Pfam" id="PF02140">
    <property type="entry name" value="SUEL_Lectin"/>
    <property type="match status" value="1"/>
</dbReference>
<dbReference type="Pfam" id="PF00002">
    <property type="entry name" value="7tm_2"/>
    <property type="match status" value="1"/>
</dbReference>
<evidence type="ECO:0000256" key="15">
    <source>
        <dbReference type="ARBA" id="ARBA00034109"/>
    </source>
</evidence>
<evidence type="ECO:0000256" key="4">
    <source>
        <dbReference type="ARBA" id="ARBA00022692"/>
    </source>
</evidence>
<dbReference type="GO" id="GO:0007166">
    <property type="term" value="P:cell surface receptor signaling pathway"/>
    <property type="evidence" value="ECO:0007669"/>
    <property type="project" value="InterPro"/>
</dbReference>
<evidence type="ECO:0000313" key="24">
    <source>
        <dbReference type="Ensembl" id="ENSPREP00000020953.1"/>
    </source>
</evidence>
<dbReference type="FunFam" id="4.10.1240.10:FF:000001">
    <property type="entry name" value="Adhesion G protein-coupled receptor L2"/>
    <property type="match status" value="1"/>
</dbReference>
<evidence type="ECO:0000256" key="2">
    <source>
        <dbReference type="ARBA" id="ARBA00022475"/>
    </source>
</evidence>
<dbReference type="Pfam" id="PF02191">
    <property type="entry name" value="OLF"/>
    <property type="match status" value="1"/>
</dbReference>
<dbReference type="InterPro" id="IPR043159">
    <property type="entry name" value="Lectin_gal-bd_sf"/>
</dbReference>
<keyword evidence="3" id="KW-0597">Phosphoprotein</keyword>
<dbReference type="Gene3D" id="2.60.120.740">
    <property type="match status" value="1"/>
</dbReference>
<feature type="transmembrane region" description="Helical" evidence="18">
    <location>
        <begin position="840"/>
        <end position="861"/>
    </location>
</feature>
<keyword evidence="2" id="KW-1003">Cell membrane</keyword>
<dbReference type="InterPro" id="IPR000832">
    <property type="entry name" value="GPCR_2_secretin-like"/>
</dbReference>
<feature type="domain" description="G-protein coupled receptors family 2 profile 2" evidence="22">
    <location>
        <begin position="834"/>
        <end position="1075"/>
    </location>
</feature>
<evidence type="ECO:0000256" key="13">
    <source>
        <dbReference type="ARBA" id="ARBA00023180"/>
    </source>
</evidence>
<dbReference type="Ensembl" id="ENSPRET00000021177.1">
    <property type="protein sequence ID" value="ENSPREP00000020953.1"/>
    <property type="gene ID" value="ENSPREG00000013924.1"/>
</dbReference>